<evidence type="ECO:0000313" key="7">
    <source>
        <dbReference type="Proteomes" id="UP000030151"/>
    </source>
</evidence>
<feature type="domain" description="Peptidase A1" evidence="5">
    <location>
        <begin position="68"/>
        <end position="387"/>
    </location>
</feature>
<dbReference type="InterPro" id="IPR033121">
    <property type="entry name" value="PEPTIDASE_A1"/>
</dbReference>
<keyword evidence="4" id="KW-0732">Signal</keyword>
<feature type="compositionally biased region" description="Low complexity" evidence="3">
    <location>
        <begin position="783"/>
        <end position="799"/>
    </location>
</feature>
<feature type="region of interest" description="Disordered" evidence="3">
    <location>
        <begin position="510"/>
        <end position="557"/>
    </location>
</feature>
<evidence type="ECO:0000259" key="5">
    <source>
        <dbReference type="PROSITE" id="PS51767"/>
    </source>
</evidence>
<feature type="compositionally biased region" description="Polar residues" evidence="3">
    <location>
        <begin position="510"/>
        <end position="525"/>
    </location>
</feature>
<dbReference type="Gene3D" id="2.40.70.10">
    <property type="entry name" value="Acid Proteases"/>
    <property type="match status" value="2"/>
</dbReference>
<feature type="active site" evidence="2">
    <location>
        <position position="86"/>
    </location>
</feature>
<dbReference type="InterPro" id="IPR021109">
    <property type="entry name" value="Peptidase_aspartic_dom_sf"/>
</dbReference>
<feature type="active site" evidence="2">
    <location>
        <position position="278"/>
    </location>
</feature>
<dbReference type="HOGENOM" id="CLU_013253_9_4_1"/>
<dbReference type="OrthoDB" id="771136at2759"/>
<sequence>MLSSLFSLAALPLATQALLEFPMDNRMVQEPGLIRFPLDIAAGAPTKNRMLRRQNEIGVNAEKSGFFYSIELQVGTPAQAVRVNFDTGSAELWINPVCSKSTDPGFCDKLGRFNGSQTFVDTNTTHEIRYGTGFAKLEYGYDYVQIGSAKISQQMFGVATDSEFASAGILGAAPQLKGWKSDYPLVLDNMAAQGFIKSRAFSLDIRTLASKRGSVVFGGIDTKKFSGHLEKRPIIPAAESPDKLTRYWIYLDGVSVTKEDGSKVVIFDQANGQPVLLDSGYTVSALPTKHFNKIKDAFPGASAPPEGDKSGLYRVPCDVGSKNGSVNFKFGKTEIVVPYDDFIWKQPDKNLCVLGVTPDDEFPVLGDTFLRGAYAVYDQDNRNIHLANNEDCGSSLLAIGTGPDAVPSVEGDCGRPKPTTTSTHSKTTSAPIPTGHNSTISSTQSTPSSSSVASPTSTHSRTTSAAIPTAHDSTVITSAKPTASSSSTASLTIPTAKNSTVISAKPTTTSTFVSTSHDNNNTVPNTSKLTSTTSKHISITSKSLRTTSNTPPTGTEQITTVPVTYTSTFTTTSVHTITSCPPYVTGCPIGSVTTETITGVTTWCPDNTTPSAIPPQTTETKPPPTTVITAQPAITSAPSITSVFTTIKTHTITSCPGQASCSKGHVTTEVITSTTYLCPESTATFTIPRTHTCREGDSECKSGDTVTTVFTVTVEPQTTADKPTPVPGCGDNCVLPLPAQTQPPAETTAAETQPGITAVVTAPGPVPTTVSGTNGTITTVTKPSDTPCSTCSPETTSPPLTAGASGSRVPIMALAIIVGALAVTL</sequence>
<feature type="chain" id="PRO_5001981118" evidence="4">
    <location>
        <begin position="18"/>
        <end position="825"/>
    </location>
</feature>
<evidence type="ECO:0000256" key="4">
    <source>
        <dbReference type="SAM" id="SignalP"/>
    </source>
</evidence>
<proteinExistence type="inferred from homology"/>
<dbReference type="EMBL" id="JELW01000014">
    <property type="protein sequence ID" value="EXV00224.1"/>
    <property type="molecule type" value="Genomic_DNA"/>
</dbReference>
<feature type="region of interest" description="Disordered" evidence="3">
    <location>
        <begin position="406"/>
        <end position="493"/>
    </location>
</feature>
<feature type="signal peptide" evidence="4">
    <location>
        <begin position="1"/>
        <end position="17"/>
    </location>
</feature>
<evidence type="ECO:0000256" key="2">
    <source>
        <dbReference type="PIRSR" id="PIRSR601461-1"/>
    </source>
</evidence>
<dbReference type="AlphaFoldDB" id="A0A0A1UTF9"/>
<dbReference type="PROSITE" id="PS51767">
    <property type="entry name" value="PEPTIDASE_A1"/>
    <property type="match status" value="1"/>
</dbReference>
<dbReference type="Pfam" id="PF00026">
    <property type="entry name" value="Asp"/>
    <property type="match status" value="1"/>
</dbReference>
<feature type="compositionally biased region" description="Low complexity" evidence="3">
    <location>
        <begin position="419"/>
        <end position="429"/>
    </location>
</feature>
<comment type="similarity">
    <text evidence="1">Belongs to the peptidase A1 family.</text>
</comment>
<dbReference type="PANTHER" id="PTHR47966:SF65">
    <property type="entry name" value="ASPARTIC-TYPE ENDOPEPTIDASE"/>
    <property type="match status" value="1"/>
</dbReference>
<dbReference type="GO" id="GO:0006508">
    <property type="term" value="P:proteolysis"/>
    <property type="evidence" value="ECO:0007669"/>
    <property type="project" value="InterPro"/>
</dbReference>
<dbReference type="InterPro" id="IPR001461">
    <property type="entry name" value="Aspartic_peptidase_A1"/>
</dbReference>
<name>A0A0A1UTF9_9HYPO</name>
<comment type="caution">
    <text evidence="6">The sequence shown here is derived from an EMBL/GenBank/DDBJ whole genome shotgun (WGS) entry which is preliminary data.</text>
</comment>
<dbReference type="PANTHER" id="PTHR47966">
    <property type="entry name" value="BETA-SITE APP-CLEAVING ENZYME, ISOFORM A-RELATED"/>
    <property type="match status" value="1"/>
</dbReference>
<feature type="compositionally biased region" description="Low complexity" evidence="3">
    <location>
        <begin position="438"/>
        <end position="460"/>
    </location>
</feature>
<dbReference type="PRINTS" id="PR00792">
    <property type="entry name" value="PEPSIN"/>
</dbReference>
<feature type="compositionally biased region" description="Low complexity" evidence="3">
    <location>
        <begin position="476"/>
        <end position="493"/>
    </location>
</feature>
<reference evidence="6 7" key="1">
    <citation type="submission" date="2014-02" db="EMBL/GenBank/DDBJ databases">
        <title>The genome sequence of the entomopathogenic fungus Metarhizium robertsii ARSEF 2575.</title>
        <authorList>
            <person name="Giuliano Garisto Donzelli B."/>
            <person name="Roe B.A."/>
            <person name="Macmil S.L."/>
            <person name="Krasnoff S.B."/>
            <person name="Gibson D.M."/>
        </authorList>
    </citation>
    <scope>NUCLEOTIDE SEQUENCE [LARGE SCALE GENOMIC DNA]</scope>
    <source>
        <strain evidence="6 7">ARSEF 2575</strain>
    </source>
</reference>
<feature type="region of interest" description="Disordered" evidence="3">
    <location>
        <begin position="783"/>
        <end position="803"/>
    </location>
</feature>
<protein>
    <submittedName>
        <fullName evidence="6">Peptidase A1family protein</fullName>
    </submittedName>
</protein>
<accession>A0A0A1UTF9</accession>
<dbReference type="Proteomes" id="UP000030151">
    <property type="component" value="Unassembled WGS sequence"/>
</dbReference>
<dbReference type="eggNOG" id="KOG1339">
    <property type="taxonomic scope" value="Eukaryota"/>
</dbReference>
<evidence type="ECO:0000313" key="6">
    <source>
        <dbReference type="EMBL" id="EXV00224.1"/>
    </source>
</evidence>
<feature type="compositionally biased region" description="Polar residues" evidence="3">
    <location>
        <begin position="545"/>
        <end position="557"/>
    </location>
</feature>
<gene>
    <name evidence="6" type="ORF">X797_006671</name>
</gene>
<organism evidence="6 7">
    <name type="scientific">Metarhizium robertsii</name>
    <dbReference type="NCBI Taxonomy" id="568076"/>
    <lineage>
        <taxon>Eukaryota</taxon>
        <taxon>Fungi</taxon>
        <taxon>Dikarya</taxon>
        <taxon>Ascomycota</taxon>
        <taxon>Pezizomycotina</taxon>
        <taxon>Sordariomycetes</taxon>
        <taxon>Hypocreomycetidae</taxon>
        <taxon>Hypocreales</taxon>
        <taxon>Clavicipitaceae</taxon>
        <taxon>Metarhizium</taxon>
    </lineage>
</organism>
<feature type="compositionally biased region" description="Polar residues" evidence="3">
    <location>
        <begin position="461"/>
        <end position="475"/>
    </location>
</feature>
<feature type="compositionally biased region" description="Low complexity" evidence="3">
    <location>
        <begin position="526"/>
        <end position="544"/>
    </location>
</feature>
<dbReference type="SUPFAM" id="SSF50630">
    <property type="entry name" value="Acid proteases"/>
    <property type="match status" value="1"/>
</dbReference>
<evidence type="ECO:0000256" key="1">
    <source>
        <dbReference type="ARBA" id="ARBA00007447"/>
    </source>
</evidence>
<evidence type="ECO:0000256" key="3">
    <source>
        <dbReference type="SAM" id="MobiDB-lite"/>
    </source>
</evidence>
<dbReference type="GO" id="GO:0004190">
    <property type="term" value="F:aspartic-type endopeptidase activity"/>
    <property type="evidence" value="ECO:0007669"/>
    <property type="project" value="InterPro"/>
</dbReference>